<evidence type="ECO:0000313" key="3">
    <source>
        <dbReference type="EMBL" id="CAF1155566.1"/>
    </source>
</evidence>
<keyword evidence="2" id="KW-0472">Membrane</keyword>
<dbReference type="Proteomes" id="UP000663881">
    <property type="component" value="Unassembled WGS sequence"/>
</dbReference>
<dbReference type="Proteomes" id="UP000663844">
    <property type="component" value="Unassembled WGS sequence"/>
</dbReference>
<reference evidence="3" key="1">
    <citation type="submission" date="2021-02" db="EMBL/GenBank/DDBJ databases">
        <authorList>
            <person name="Nowell W R."/>
        </authorList>
    </citation>
    <scope>NUCLEOTIDE SEQUENCE</scope>
</reference>
<feature type="transmembrane region" description="Helical" evidence="2">
    <location>
        <begin position="238"/>
        <end position="261"/>
    </location>
</feature>
<feature type="transmembrane region" description="Helical" evidence="2">
    <location>
        <begin position="13"/>
        <end position="32"/>
    </location>
</feature>
<protein>
    <submittedName>
        <fullName evidence="3">Uncharacterized protein</fullName>
    </submittedName>
</protein>
<organism evidence="3 6">
    <name type="scientific">Adineta steineri</name>
    <dbReference type="NCBI Taxonomy" id="433720"/>
    <lineage>
        <taxon>Eukaryota</taxon>
        <taxon>Metazoa</taxon>
        <taxon>Spiralia</taxon>
        <taxon>Gnathifera</taxon>
        <taxon>Rotifera</taxon>
        <taxon>Eurotatoria</taxon>
        <taxon>Bdelloidea</taxon>
        <taxon>Adinetida</taxon>
        <taxon>Adinetidae</taxon>
        <taxon>Adineta</taxon>
    </lineage>
</organism>
<feature type="region of interest" description="Disordered" evidence="1">
    <location>
        <begin position="284"/>
        <end position="317"/>
    </location>
</feature>
<evidence type="ECO:0000256" key="1">
    <source>
        <dbReference type="SAM" id="MobiDB-lite"/>
    </source>
</evidence>
<feature type="transmembrane region" description="Helical" evidence="2">
    <location>
        <begin position="184"/>
        <end position="205"/>
    </location>
</feature>
<feature type="compositionally biased region" description="Polar residues" evidence="1">
    <location>
        <begin position="284"/>
        <end position="310"/>
    </location>
</feature>
<dbReference type="Proteomes" id="UP000663891">
    <property type="component" value="Unassembled WGS sequence"/>
</dbReference>
<dbReference type="EMBL" id="CAJNON010000266">
    <property type="protein sequence ID" value="CAF1155566.1"/>
    <property type="molecule type" value="Genomic_DNA"/>
</dbReference>
<dbReference type="OrthoDB" id="10044696at2759"/>
<feature type="transmembrane region" description="Helical" evidence="2">
    <location>
        <begin position="212"/>
        <end position="232"/>
    </location>
</feature>
<evidence type="ECO:0000313" key="6">
    <source>
        <dbReference type="Proteomes" id="UP000663891"/>
    </source>
</evidence>
<keyword evidence="2" id="KW-0812">Transmembrane</keyword>
<feature type="transmembrane region" description="Helical" evidence="2">
    <location>
        <begin position="84"/>
        <end position="107"/>
    </location>
</feature>
<dbReference type="AlphaFoldDB" id="A0A814T2I7"/>
<name>A0A814T2I7_9BILA</name>
<gene>
    <name evidence="5" type="ORF">OKA104_LOCUS25853</name>
    <name evidence="4" type="ORF">OXD698_LOCUS671</name>
    <name evidence="3" type="ORF">VCS650_LOCUS23057</name>
</gene>
<comment type="caution">
    <text evidence="3">The sequence shown here is derived from an EMBL/GenBank/DDBJ whole genome shotgun (WGS) entry which is preliminary data.</text>
</comment>
<evidence type="ECO:0000313" key="5">
    <source>
        <dbReference type="EMBL" id="CAF3931560.1"/>
    </source>
</evidence>
<sequence>MLWTYVTYTVADYGISIGLVVFAILGVFITFFRSKAGQEFVIERVIGVNPTKAHHRYNDPDGDGDDEKNDIANQKFAQIKKRSLFYIGIFCCLLGGMTLSITGVLIFQGCFLANIRVLKGDNCPEYDMDCFIFGSSALFPISDNVSFICERLAKADFVTNVTDATAWCYAWIISDQTTKSLLDALGVAIALIGFFTTMLAAVIYLGKCKKTIAFSIFVILTCGGAMIALLVLKWSFAPLTYGILFLGILLGIFGIVLYCILPPPDKQKNNKSITRPNINQQNVATNSIKPNMNRSNPTSTTTLNGKTTYGPSKVNPR</sequence>
<dbReference type="EMBL" id="CAJOAY010002208">
    <property type="protein sequence ID" value="CAF3931560.1"/>
    <property type="molecule type" value="Genomic_DNA"/>
</dbReference>
<accession>A0A814T2I7</accession>
<evidence type="ECO:0000313" key="4">
    <source>
        <dbReference type="EMBL" id="CAF3489968.1"/>
    </source>
</evidence>
<proteinExistence type="predicted"/>
<keyword evidence="2" id="KW-1133">Transmembrane helix</keyword>
<dbReference type="EMBL" id="CAJOAZ010000016">
    <property type="protein sequence ID" value="CAF3489968.1"/>
    <property type="molecule type" value="Genomic_DNA"/>
</dbReference>
<evidence type="ECO:0000256" key="2">
    <source>
        <dbReference type="SAM" id="Phobius"/>
    </source>
</evidence>